<feature type="transmembrane region" description="Helical" evidence="1">
    <location>
        <begin position="49"/>
        <end position="68"/>
    </location>
</feature>
<dbReference type="PROSITE" id="PS51831">
    <property type="entry name" value="HD"/>
    <property type="match status" value="1"/>
</dbReference>
<dbReference type="PANTHER" id="PTHR43155">
    <property type="entry name" value="CYCLIC DI-GMP PHOSPHODIESTERASE PA4108-RELATED"/>
    <property type="match status" value="1"/>
</dbReference>
<dbReference type="SUPFAM" id="SSF109604">
    <property type="entry name" value="HD-domain/PDEase-like"/>
    <property type="match status" value="1"/>
</dbReference>
<protein>
    <submittedName>
        <fullName evidence="4">HD-GYP domain-containing protein</fullName>
    </submittedName>
</protein>
<name>A0A4S3PHU8_9BACI</name>
<dbReference type="Pfam" id="PF13487">
    <property type="entry name" value="HD_5"/>
    <property type="match status" value="1"/>
</dbReference>
<keyword evidence="1" id="KW-1133">Transmembrane helix</keyword>
<keyword evidence="1" id="KW-0472">Membrane</keyword>
<evidence type="ECO:0000313" key="4">
    <source>
        <dbReference type="EMBL" id="THE08869.1"/>
    </source>
</evidence>
<reference evidence="4 5" key="1">
    <citation type="journal article" date="2019" name="Indoor Air">
        <title>Impacts of indoor surface finishes on bacterial viability.</title>
        <authorList>
            <person name="Hu J."/>
            <person name="Maamar S.B."/>
            <person name="Glawe A.J."/>
            <person name="Gottel N."/>
            <person name="Gilbert J.A."/>
            <person name="Hartmann E.M."/>
        </authorList>
    </citation>
    <scope>NUCLEOTIDE SEQUENCE [LARGE SCALE GENOMIC DNA]</scope>
    <source>
        <strain evidence="4 5">AF060A6</strain>
    </source>
</reference>
<dbReference type="SMART" id="SM00471">
    <property type="entry name" value="HDc"/>
    <property type="match status" value="1"/>
</dbReference>
<feature type="non-terminal residue" evidence="4">
    <location>
        <position position="1"/>
    </location>
</feature>
<dbReference type="OrthoDB" id="9759601at2"/>
<evidence type="ECO:0000313" key="5">
    <source>
        <dbReference type="Proteomes" id="UP000306477"/>
    </source>
</evidence>
<dbReference type="Proteomes" id="UP000306477">
    <property type="component" value="Unassembled WGS sequence"/>
</dbReference>
<feature type="transmembrane region" description="Helical" evidence="1">
    <location>
        <begin position="20"/>
        <end position="37"/>
    </location>
</feature>
<dbReference type="RefSeq" id="WP_136382007.1">
    <property type="nucleotide sequence ID" value="NZ_SLUB01000118.1"/>
</dbReference>
<dbReference type="InterPro" id="IPR006675">
    <property type="entry name" value="HDIG_dom"/>
</dbReference>
<gene>
    <name evidence="4" type="ORF">E1I69_23975</name>
</gene>
<dbReference type="InterPro" id="IPR048436">
    <property type="entry name" value="MASE12"/>
</dbReference>
<evidence type="ECO:0000259" key="3">
    <source>
        <dbReference type="PROSITE" id="PS51832"/>
    </source>
</evidence>
<evidence type="ECO:0000256" key="1">
    <source>
        <dbReference type="SAM" id="Phobius"/>
    </source>
</evidence>
<dbReference type="InterPro" id="IPR003607">
    <property type="entry name" value="HD/PDEase_dom"/>
</dbReference>
<feature type="domain" description="HD-GYP" evidence="3">
    <location>
        <begin position="152"/>
        <end position="346"/>
    </location>
</feature>
<dbReference type="CDD" id="cd00077">
    <property type="entry name" value="HDc"/>
    <property type="match status" value="1"/>
</dbReference>
<sequence>SSAASDVYKRQTPLGLPNKFGYVMYVIFALLIPLIFYNNKRNKQYLTKYYFFYTYAILSFVNDLITYWNMPNEFSSGNAVELFLVLLSPIFINKKYFWIVTIGLIAKYLLSGVILVTVRVGLPIVLIILLGIVAYILLTRFYGYVNALSTSYDQQMVGIVKGVIAALELKDPYTRGHSERVAKYALVLAKELGAYSKEELKSFNYACLLHDIGKVNIPDSILMKPAKLTDEEYEIIKTHPVVGVDAVKSVEGLGTSLSIIRSHHERWDGKGYPDQLKGEDIPLNARITAIADAFDAMTSSRSYRGALPVEEAYNRIIQGQGTQFDPNLVELFKKVYPQWIDIQKES</sequence>
<organism evidence="4 5">
    <name type="scientific">Bacillus timonensis</name>
    <dbReference type="NCBI Taxonomy" id="1033734"/>
    <lineage>
        <taxon>Bacteria</taxon>
        <taxon>Bacillati</taxon>
        <taxon>Bacillota</taxon>
        <taxon>Bacilli</taxon>
        <taxon>Bacillales</taxon>
        <taxon>Bacillaceae</taxon>
        <taxon>Bacillus</taxon>
    </lineage>
</organism>
<evidence type="ECO:0000259" key="2">
    <source>
        <dbReference type="PROSITE" id="PS51831"/>
    </source>
</evidence>
<dbReference type="PROSITE" id="PS51832">
    <property type="entry name" value="HD_GYP"/>
    <property type="match status" value="1"/>
</dbReference>
<feature type="transmembrane region" description="Helical" evidence="1">
    <location>
        <begin position="97"/>
        <end position="118"/>
    </location>
</feature>
<comment type="caution">
    <text evidence="4">The sequence shown here is derived from an EMBL/GenBank/DDBJ whole genome shotgun (WGS) entry which is preliminary data.</text>
</comment>
<dbReference type="Gene3D" id="1.10.3210.10">
    <property type="entry name" value="Hypothetical protein af1432"/>
    <property type="match status" value="1"/>
</dbReference>
<dbReference type="Pfam" id="PF20971">
    <property type="entry name" value="MASE12"/>
    <property type="match status" value="1"/>
</dbReference>
<feature type="domain" description="HD" evidence="2">
    <location>
        <begin position="174"/>
        <end position="297"/>
    </location>
</feature>
<dbReference type="AlphaFoldDB" id="A0A4S3PHU8"/>
<dbReference type="InterPro" id="IPR037522">
    <property type="entry name" value="HD_GYP_dom"/>
</dbReference>
<keyword evidence="5" id="KW-1185">Reference proteome</keyword>
<dbReference type="NCBIfam" id="TIGR00277">
    <property type="entry name" value="HDIG"/>
    <property type="match status" value="1"/>
</dbReference>
<dbReference type="InterPro" id="IPR006674">
    <property type="entry name" value="HD_domain"/>
</dbReference>
<feature type="transmembrane region" description="Helical" evidence="1">
    <location>
        <begin position="124"/>
        <end position="145"/>
    </location>
</feature>
<keyword evidence="1" id="KW-0812">Transmembrane</keyword>
<dbReference type="EMBL" id="SLUB01000118">
    <property type="protein sequence ID" value="THE08869.1"/>
    <property type="molecule type" value="Genomic_DNA"/>
</dbReference>
<proteinExistence type="predicted"/>
<accession>A0A4S3PHU8</accession>